<proteinExistence type="predicted"/>
<evidence type="ECO:0000256" key="2">
    <source>
        <dbReference type="SAM" id="SignalP"/>
    </source>
</evidence>
<feature type="chain" id="PRO_5038118314" evidence="2">
    <location>
        <begin position="24"/>
        <end position="198"/>
    </location>
</feature>
<dbReference type="RefSeq" id="WP_212529183.1">
    <property type="nucleotide sequence ID" value="NZ_JAGSOG010000066.1"/>
</dbReference>
<sequence length="198" mass="22132">MPRRIAAGALFTAAVGLSVGAIAAPAQADAYSPHQTYHAAAYAPDRMNGNDSWRSFTVQPTLNDEFGGRPGYGDPCGCSPDRVRGLGNEDHGTWPLAGGDRDVRVVDERSYPVQVVQNDRRDCPPDRNREDGFSTIDYTVHPVVDDRRDCPPDRTRIYRQDTSYIGDHDFRGGDRHSRGDDHNQRDYRHDQGGHGRRR</sequence>
<feature type="signal peptide" evidence="2">
    <location>
        <begin position="1"/>
        <end position="23"/>
    </location>
</feature>
<evidence type="ECO:0000313" key="3">
    <source>
        <dbReference type="EMBL" id="MBR7834664.1"/>
    </source>
</evidence>
<reference evidence="3" key="1">
    <citation type="submission" date="2021-04" db="EMBL/GenBank/DDBJ databases">
        <title>Genome based classification of Actinospica acidithermotolerans sp. nov., an actinobacterium isolated from an Indonesian hot spring.</title>
        <authorList>
            <person name="Kusuma A.B."/>
            <person name="Putra K.E."/>
            <person name="Nafisah S."/>
            <person name="Loh J."/>
            <person name="Nouioui I."/>
            <person name="Goodfellow M."/>
        </authorList>
    </citation>
    <scope>NUCLEOTIDE SEQUENCE</scope>
    <source>
        <strain evidence="3">CSCA 57</strain>
    </source>
</reference>
<keyword evidence="2" id="KW-0732">Signal</keyword>
<organism evidence="3 4">
    <name type="scientific">Actinospica durhamensis</name>
    <dbReference type="NCBI Taxonomy" id="1508375"/>
    <lineage>
        <taxon>Bacteria</taxon>
        <taxon>Bacillati</taxon>
        <taxon>Actinomycetota</taxon>
        <taxon>Actinomycetes</taxon>
        <taxon>Catenulisporales</taxon>
        <taxon>Actinospicaceae</taxon>
        <taxon>Actinospica</taxon>
    </lineage>
</organism>
<name>A0A941EVF7_9ACTN</name>
<evidence type="ECO:0000313" key="4">
    <source>
        <dbReference type="Proteomes" id="UP000675781"/>
    </source>
</evidence>
<gene>
    <name evidence="3" type="ORF">KDL01_15425</name>
</gene>
<dbReference type="EMBL" id="JAGSOG010000066">
    <property type="protein sequence ID" value="MBR7834664.1"/>
    <property type="molecule type" value="Genomic_DNA"/>
</dbReference>
<dbReference type="AlphaFoldDB" id="A0A941EVF7"/>
<feature type="region of interest" description="Disordered" evidence="1">
    <location>
        <begin position="146"/>
        <end position="198"/>
    </location>
</feature>
<comment type="caution">
    <text evidence="3">The sequence shown here is derived from an EMBL/GenBank/DDBJ whole genome shotgun (WGS) entry which is preliminary data.</text>
</comment>
<accession>A0A941EVF7</accession>
<dbReference type="Proteomes" id="UP000675781">
    <property type="component" value="Unassembled WGS sequence"/>
</dbReference>
<evidence type="ECO:0000256" key="1">
    <source>
        <dbReference type="SAM" id="MobiDB-lite"/>
    </source>
</evidence>
<protein>
    <submittedName>
        <fullName evidence="3">Uncharacterized protein</fullName>
    </submittedName>
</protein>
<feature type="compositionally biased region" description="Basic and acidic residues" evidence="1">
    <location>
        <begin position="146"/>
        <end position="159"/>
    </location>
</feature>
<feature type="compositionally biased region" description="Basic and acidic residues" evidence="1">
    <location>
        <begin position="166"/>
        <end position="198"/>
    </location>
</feature>
<keyword evidence="4" id="KW-1185">Reference proteome</keyword>